<gene>
    <name evidence="1" type="ORF">CDAUBV1_LOCUS2902</name>
</gene>
<evidence type="ECO:0000313" key="1">
    <source>
        <dbReference type="EMBL" id="CAL5130740.1"/>
    </source>
</evidence>
<dbReference type="AlphaFoldDB" id="A0AAV2T2P1"/>
<dbReference type="Proteomes" id="UP001497525">
    <property type="component" value="Unassembled WGS sequence"/>
</dbReference>
<dbReference type="EMBL" id="CAXLJL010000072">
    <property type="protein sequence ID" value="CAL5130740.1"/>
    <property type="molecule type" value="Genomic_DNA"/>
</dbReference>
<comment type="caution">
    <text evidence="1">The sequence shown here is derived from an EMBL/GenBank/DDBJ whole genome shotgun (WGS) entry which is preliminary data.</text>
</comment>
<proteinExistence type="predicted"/>
<reference evidence="1" key="1">
    <citation type="submission" date="2024-06" db="EMBL/GenBank/DDBJ databases">
        <authorList>
            <person name="Liu X."/>
            <person name="Lenzi L."/>
            <person name="Haldenby T S."/>
            <person name="Uol C."/>
        </authorList>
    </citation>
    <scope>NUCLEOTIDE SEQUENCE</scope>
</reference>
<organism evidence="1 2">
    <name type="scientific">Calicophoron daubneyi</name>
    <name type="common">Rumen fluke</name>
    <name type="synonym">Paramphistomum daubneyi</name>
    <dbReference type="NCBI Taxonomy" id="300641"/>
    <lineage>
        <taxon>Eukaryota</taxon>
        <taxon>Metazoa</taxon>
        <taxon>Spiralia</taxon>
        <taxon>Lophotrochozoa</taxon>
        <taxon>Platyhelminthes</taxon>
        <taxon>Trematoda</taxon>
        <taxon>Digenea</taxon>
        <taxon>Plagiorchiida</taxon>
        <taxon>Pronocephalata</taxon>
        <taxon>Paramphistomoidea</taxon>
        <taxon>Paramphistomidae</taxon>
        <taxon>Calicophoron</taxon>
    </lineage>
</organism>
<accession>A0AAV2T2P1</accession>
<sequence length="90" mass="10049">MTDSSRRTGWLEYHEEGERYVSTGLCITLIEHFTVLLGPNYSVDPLILISAANHAGKSQANQSGLEIKREAVTITEAQVQISEHIFESFL</sequence>
<name>A0AAV2T2P1_CALDB</name>
<evidence type="ECO:0000313" key="2">
    <source>
        <dbReference type="Proteomes" id="UP001497525"/>
    </source>
</evidence>
<protein>
    <submittedName>
        <fullName evidence="1">Uncharacterized protein</fullName>
    </submittedName>
</protein>